<dbReference type="Proteomes" id="UP000325273">
    <property type="component" value="Unassembled WGS sequence"/>
</dbReference>
<evidence type="ECO:0000313" key="2">
    <source>
        <dbReference type="Proteomes" id="UP000325273"/>
    </source>
</evidence>
<dbReference type="AlphaFoldDB" id="A0A5B0G307"/>
<protein>
    <submittedName>
        <fullName evidence="1">Uncharacterized protein</fullName>
    </submittedName>
</protein>
<dbReference type="RefSeq" id="WP_149676443.1">
    <property type="nucleotide sequence ID" value="NZ_VTUZ01000072.1"/>
</dbReference>
<sequence>MEVGTTTENSAYKDCSISVAVCGPDSRGIYAGTFLTTRNEGEADADRQFTPKWLREETDEAAALDALTCLARDVIDGKSDGHEVLNG</sequence>
<dbReference type="EMBL" id="VTUZ01000072">
    <property type="protein sequence ID" value="KAA0997814.1"/>
    <property type="molecule type" value="Genomic_DNA"/>
</dbReference>
<organism evidence="1 2">
    <name type="scientific">Paraburkholderia panacisoli</name>
    <dbReference type="NCBI Taxonomy" id="2603818"/>
    <lineage>
        <taxon>Bacteria</taxon>
        <taxon>Pseudomonadati</taxon>
        <taxon>Pseudomonadota</taxon>
        <taxon>Betaproteobacteria</taxon>
        <taxon>Burkholderiales</taxon>
        <taxon>Burkholderiaceae</taxon>
        <taxon>Paraburkholderia</taxon>
    </lineage>
</organism>
<comment type="caution">
    <text evidence="1">The sequence shown here is derived from an EMBL/GenBank/DDBJ whole genome shotgun (WGS) entry which is preliminary data.</text>
</comment>
<reference evidence="1 2" key="1">
    <citation type="submission" date="2019-08" db="EMBL/GenBank/DDBJ databases">
        <title>Paraburkholderia sp. DCY113.</title>
        <authorList>
            <person name="Kang J."/>
        </authorList>
    </citation>
    <scope>NUCLEOTIDE SEQUENCE [LARGE SCALE GENOMIC DNA]</scope>
    <source>
        <strain evidence="1 2">DCY113</strain>
    </source>
</reference>
<accession>A0A5B0G307</accession>
<name>A0A5B0G307_9BURK</name>
<gene>
    <name evidence="1" type="ORF">FVF58_47490</name>
</gene>
<proteinExistence type="predicted"/>
<keyword evidence="2" id="KW-1185">Reference proteome</keyword>
<evidence type="ECO:0000313" key="1">
    <source>
        <dbReference type="EMBL" id="KAA0997814.1"/>
    </source>
</evidence>